<evidence type="ECO:0000259" key="13">
    <source>
        <dbReference type="PROSITE" id="PS50885"/>
    </source>
</evidence>
<comment type="catalytic activity">
    <reaction evidence="1">
        <text>ATP + protein L-histidine = ADP + protein N-phospho-L-histidine.</text>
        <dbReference type="EC" id="2.7.13.3"/>
    </reaction>
</comment>
<dbReference type="PANTHER" id="PTHR45436">
    <property type="entry name" value="SENSOR HISTIDINE KINASE YKOH"/>
    <property type="match status" value="1"/>
</dbReference>
<evidence type="ECO:0000256" key="9">
    <source>
        <dbReference type="ARBA" id="ARBA00023012"/>
    </source>
</evidence>
<keyword evidence="9" id="KW-0902">Two-component regulatory system</keyword>
<evidence type="ECO:0000259" key="12">
    <source>
        <dbReference type="PROSITE" id="PS50109"/>
    </source>
</evidence>
<comment type="subcellular location">
    <subcellularLocation>
        <location evidence="2">Membrane</location>
    </subcellularLocation>
</comment>
<evidence type="ECO:0000256" key="2">
    <source>
        <dbReference type="ARBA" id="ARBA00004370"/>
    </source>
</evidence>
<dbReference type="InterPro" id="IPR036890">
    <property type="entry name" value="HATPase_C_sf"/>
</dbReference>
<dbReference type="SUPFAM" id="SSF47384">
    <property type="entry name" value="Homodimeric domain of signal transducing histidine kinase"/>
    <property type="match status" value="1"/>
</dbReference>
<evidence type="ECO:0000313" key="14">
    <source>
        <dbReference type="EMBL" id="PHZ85695.1"/>
    </source>
</evidence>
<dbReference type="InterPro" id="IPR036097">
    <property type="entry name" value="HisK_dim/P_sf"/>
</dbReference>
<dbReference type="EC" id="2.7.13.3" evidence="3"/>
<keyword evidence="4" id="KW-0597">Phosphoprotein</keyword>
<name>A0A2G4YTP7_9PROT</name>
<evidence type="ECO:0000256" key="5">
    <source>
        <dbReference type="ARBA" id="ARBA00022679"/>
    </source>
</evidence>
<keyword evidence="15" id="KW-1185">Reference proteome</keyword>
<keyword evidence="7" id="KW-0418">Kinase</keyword>
<dbReference type="PROSITE" id="PS50885">
    <property type="entry name" value="HAMP"/>
    <property type="match status" value="1"/>
</dbReference>
<dbReference type="GO" id="GO:0000155">
    <property type="term" value="F:phosphorelay sensor kinase activity"/>
    <property type="evidence" value="ECO:0007669"/>
    <property type="project" value="InterPro"/>
</dbReference>
<dbReference type="InterPro" id="IPR003660">
    <property type="entry name" value="HAMP_dom"/>
</dbReference>
<dbReference type="PROSITE" id="PS50109">
    <property type="entry name" value="HIS_KIN"/>
    <property type="match status" value="1"/>
</dbReference>
<dbReference type="SMART" id="SM00388">
    <property type="entry name" value="HisKA"/>
    <property type="match status" value="1"/>
</dbReference>
<keyword evidence="6 11" id="KW-0812">Transmembrane</keyword>
<evidence type="ECO:0000256" key="7">
    <source>
        <dbReference type="ARBA" id="ARBA00022777"/>
    </source>
</evidence>
<evidence type="ECO:0000256" key="6">
    <source>
        <dbReference type="ARBA" id="ARBA00022692"/>
    </source>
</evidence>
<evidence type="ECO:0000256" key="11">
    <source>
        <dbReference type="SAM" id="Phobius"/>
    </source>
</evidence>
<accession>A0A2G4YTP7</accession>
<dbReference type="Proteomes" id="UP000229730">
    <property type="component" value="Unassembled WGS sequence"/>
</dbReference>
<reference evidence="14 15" key="1">
    <citation type="submission" date="2017-10" db="EMBL/GenBank/DDBJ databases">
        <title>Frigbacter circumglobatus gen. nov. sp. nov., isolated from sediment cultured in situ.</title>
        <authorList>
            <person name="Zhao Z."/>
        </authorList>
    </citation>
    <scope>NUCLEOTIDE SEQUENCE [LARGE SCALE GENOMIC DNA]</scope>
    <source>
        <strain evidence="14 15">ZYL</strain>
    </source>
</reference>
<protein>
    <recommendedName>
        <fullName evidence="3">histidine kinase</fullName>
        <ecNumber evidence="3">2.7.13.3</ecNumber>
    </recommendedName>
</protein>
<evidence type="ECO:0000313" key="15">
    <source>
        <dbReference type="Proteomes" id="UP000229730"/>
    </source>
</evidence>
<proteinExistence type="predicted"/>
<dbReference type="PANTHER" id="PTHR45436:SF5">
    <property type="entry name" value="SENSOR HISTIDINE KINASE TRCS"/>
    <property type="match status" value="1"/>
</dbReference>
<dbReference type="PRINTS" id="PR00344">
    <property type="entry name" value="BCTRLSENSOR"/>
</dbReference>
<organism evidence="14 15">
    <name type="scientific">Paremcibacter congregatus</name>
    <dbReference type="NCBI Taxonomy" id="2043170"/>
    <lineage>
        <taxon>Bacteria</taxon>
        <taxon>Pseudomonadati</taxon>
        <taxon>Pseudomonadota</taxon>
        <taxon>Alphaproteobacteria</taxon>
        <taxon>Emcibacterales</taxon>
        <taxon>Emcibacteraceae</taxon>
        <taxon>Paremcibacter</taxon>
    </lineage>
</organism>
<comment type="caution">
    <text evidence="14">The sequence shown here is derived from an EMBL/GenBank/DDBJ whole genome shotgun (WGS) entry which is preliminary data.</text>
</comment>
<dbReference type="InterPro" id="IPR050428">
    <property type="entry name" value="TCS_sensor_his_kinase"/>
</dbReference>
<keyword evidence="10 11" id="KW-0472">Membrane</keyword>
<evidence type="ECO:0000256" key="4">
    <source>
        <dbReference type="ARBA" id="ARBA00022553"/>
    </source>
</evidence>
<dbReference type="EMBL" id="PDEM01000009">
    <property type="protein sequence ID" value="PHZ85695.1"/>
    <property type="molecule type" value="Genomic_DNA"/>
</dbReference>
<keyword evidence="5" id="KW-0808">Transferase</keyword>
<evidence type="ECO:0000256" key="10">
    <source>
        <dbReference type="ARBA" id="ARBA00023136"/>
    </source>
</evidence>
<dbReference type="AlphaFoldDB" id="A0A2G4YTP7"/>
<dbReference type="Pfam" id="PF02518">
    <property type="entry name" value="HATPase_c"/>
    <property type="match status" value="1"/>
</dbReference>
<dbReference type="InterPro" id="IPR005467">
    <property type="entry name" value="His_kinase_dom"/>
</dbReference>
<dbReference type="InterPro" id="IPR003661">
    <property type="entry name" value="HisK_dim/P_dom"/>
</dbReference>
<dbReference type="SUPFAM" id="SSF55874">
    <property type="entry name" value="ATPase domain of HSP90 chaperone/DNA topoisomerase II/histidine kinase"/>
    <property type="match status" value="1"/>
</dbReference>
<dbReference type="InterPro" id="IPR004358">
    <property type="entry name" value="Sig_transdc_His_kin-like_C"/>
</dbReference>
<dbReference type="SMART" id="SM00387">
    <property type="entry name" value="HATPase_c"/>
    <property type="match status" value="1"/>
</dbReference>
<dbReference type="Gene3D" id="3.30.565.10">
    <property type="entry name" value="Histidine kinase-like ATPase, C-terminal domain"/>
    <property type="match status" value="1"/>
</dbReference>
<feature type="transmembrane region" description="Helical" evidence="11">
    <location>
        <begin position="155"/>
        <end position="179"/>
    </location>
</feature>
<dbReference type="InterPro" id="IPR003594">
    <property type="entry name" value="HATPase_dom"/>
</dbReference>
<sequence length="437" mass="48747">MSFSAVWTFFALMLGGYLLSLTFQETIESNFDDRLDGLLENLVGISGTTSEGEVSFYRAVVDPRFEQPYSGWYWQVSAIDMAPYRSRSLWDQSLEPNLESPAHQTRYSNITGPEDQKLRMVERDITIPGETTVFRFSIAVDRSEIEAQRDRFDSILIYSLSALGLGLIAASLLQVYLGLKPLRNIQRTLAKVRSGEVAHLPKDFPAEIQPLVDEMNALLDHNNEIVERSRTQVGNLAHALKTPLAVLMNEASLHKGALADVAGKQADTMRRQVEHYLRRARVAATTKIITSRCDVTPVLADISRAMTLLHKDKKFSLHSGENPQEFQFRGERQDLEEMVGNLIENAAKWASHKIDIACARNGDQLIIQVSDDGPGIDKAVRDSVFMRGERLDEETPGTGLGLSIVKELSELYGGEVTLLENEPHGLLARLILPAARS</sequence>
<gene>
    <name evidence="14" type="ORF">CRD36_03125</name>
</gene>
<evidence type="ECO:0000256" key="3">
    <source>
        <dbReference type="ARBA" id="ARBA00012438"/>
    </source>
</evidence>
<feature type="domain" description="HAMP" evidence="13">
    <location>
        <begin position="176"/>
        <end position="227"/>
    </location>
</feature>
<evidence type="ECO:0000256" key="1">
    <source>
        <dbReference type="ARBA" id="ARBA00000085"/>
    </source>
</evidence>
<dbReference type="FunCoup" id="A0A2G4YTP7">
    <property type="interactions" value="109"/>
</dbReference>
<dbReference type="InParanoid" id="A0A2G4YTP7"/>
<dbReference type="GO" id="GO:0005886">
    <property type="term" value="C:plasma membrane"/>
    <property type="evidence" value="ECO:0007669"/>
    <property type="project" value="TreeGrafter"/>
</dbReference>
<keyword evidence="8 11" id="KW-1133">Transmembrane helix</keyword>
<feature type="domain" description="Histidine kinase" evidence="12">
    <location>
        <begin position="235"/>
        <end position="436"/>
    </location>
</feature>
<evidence type="ECO:0000256" key="8">
    <source>
        <dbReference type="ARBA" id="ARBA00022989"/>
    </source>
</evidence>
<dbReference type="Gene3D" id="1.10.287.130">
    <property type="match status" value="1"/>
</dbReference>